<keyword evidence="4" id="KW-0472">Membrane</keyword>
<evidence type="ECO:0000256" key="3">
    <source>
        <dbReference type="PROSITE-ProRule" id="PRU00284"/>
    </source>
</evidence>
<comment type="similarity">
    <text evidence="2">Belongs to the methyl-accepting chemotaxis (MCP) protein family.</text>
</comment>
<proteinExistence type="inferred from homology"/>
<dbReference type="InterPro" id="IPR004089">
    <property type="entry name" value="MCPsignal_dom"/>
</dbReference>
<dbReference type="EMBL" id="ACXX02000007">
    <property type="protein sequence ID" value="EGD47555.1"/>
    <property type="molecule type" value="Genomic_DNA"/>
</dbReference>
<dbReference type="PANTHER" id="PTHR32089">
    <property type="entry name" value="METHYL-ACCEPTING CHEMOTAXIS PROTEIN MCPB"/>
    <property type="match status" value="1"/>
</dbReference>
<keyword evidence="1 3" id="KW-0807">Transducer</keyword>
<dbReference type="InterPro" id="IPR003660">
    <property type="entry name" value="HAMP_dom"/>
</dbReference>
<reference evidence="7" key="1">
    <citation type="submission" date="2009-07" db="EMBL/GenBank/DDBJ databases">
        <authorList>
            <consortium name="US DOE Joint Genome Institute (JGI-PGF)"/>
            <person name="Lucas S."/>
            <person name="Copeland A."/>
            <person name="Lapidus A."/>
            <person name="Glavina del Rio T."/>
            <person name="Tice H."/>
            <person name="Bruce D."/>
            <person name="Goodwin L."/>
            <person name="Pitluck S."/>
            <person name="Larimer F."/>
            <person name="Land M.L."/>
            <person name="Mouttaki H."/>
            <person name="He Z."/>
            <person name="Zhou J."/>
            <person name="Hemme C.L."/>
        </authorList>
    </citation>
    <scope>NUCLEOTIDE SEQUENCE</scope>
    <source>
        <strain evidence="7">DSM 2782</strain>
    </source>
</reference>
<dbReference type="RefSeq" id="WP_004619445.1">
    <property type="nucleotide sequence ID" value="NZ_ACXX02000007.1"/>
</dbReference>
<dbReference type="eggNOG" id="COG0840">
    <property type="taxonomic scope" value="Bacteria"/>
</dbReference>
<keyword evidence="8" id="KW-1185">Reference proteome</keyword>
<evidence type="ECO:0000259" key="5">
    <source>
        <dbReference type="PROSITE" id="PS50111"/>
    </source>
</evidence>
<sequence length="570" mass="62766">MKKKYLSTIRFNRFNLSAVKIRTRILALFLILITAAIAIVTGVTYTVGKDNLENMISNQLNNSVRSIANQISLLNSAYSSKEFSRKLNYVLTSELSSYKRAGYDTDIYLLHADGTFVDITNTNRKTDKKANLPDNLLKSAIKEKRGSMKIKLDGNDVTVAFGYILEKDWVYAVSVKKASYLKLLYKLQFISLISGVICIFLAFGLNMLGTRGIINSIKKISNTVVAAGNGALSVRSSASHGGPEISNLSNSLNLMLANFQKLLGEIGTSIGELNASSIELNQISKITDCSTSYIRELTHKMSNKYEEQNSFATQIAESATQLIKTIEKVIQKVNLTAELSQLMINSVLEGLKTIKELNGYMGEIELVSKQIVDFVNILDNKSNEIHKVTSTIKNISGQTKLLSLNASIEAARAGETGQGFMVVAHEIQNLAYSSAVSAIEVEEIVKDIKTNMDAVLKIAEHGRNVSYKGSEMANVTDITFNDILNKVSETHKNVKDISYKANHISENIKQFEINSDKILSIINQMAASSQEVAAEVEKHHSISGSVIVNSENILSVAAKFEQLKKLFSTD</sequence>
<dbReference type="SMART" id="SM00283">
    <property type="entry name" value="MA"/>
    <property type="match status" value="1"/>
</dbReference>
<evidence type="ECO:0000259" key="6">
    <source>
        <dbReference type="PROSITE" id="PS50885"/>
    </source>
</evidence>
<gene>
    <name evidence="7" type="ORF">Cpap_1748</name>
</gene>
<dbReference type="STRING" id="588581.Cpap_1748"/>
<protein>
    <submittedName>
        <fullName evidence="7">Methyl-accepting chemotaxis sensory transducer</fullName>
    </submittedName>
</protein>
<evidence type="ECO:0000256" key="2">
    <source>
        <dbReference type="ARBA" id="ARBA00029447"/>
    </source>
</evidence>
<reference evidence="7" key="2">
    <citation type="submission" date="2011-01" db="EMBL/GenBank/DDBJ databases">
        <title>The Non-contiguous Finished genome of Clostridium papyrosolvens.</title>
        <authorList>
            <person name="Lucas S."/>
            <person name="Copeland A."/>
            <person name="Lapidus A."/>
            <person name="Cheng J.-F."/>
            <person name="Goodwin L."/>
            <person name="Pitluck S."/>
            <person name="Misra M."/>
            <person name="Chertkov O."/>
            <person name="Detter J.C."/>
            <person name="Han C."/>
            <person name="Tapia R."/>
            <person name="Land M."/>
            <person name="Hauser L."/>
            <person name="Kyrpides N."/>
            <person name="Ivanova N."/>
            <person name="Pagani I."/>
            <person name="Mouttaki H."/>
            <person name="He Z."/>
            <person name="Zhou J."/>
            <person name="Hemme C.L."/>
            <person name="Woyke T."/>
        </authorList>
    </citation>
    <scope>NUCLEOTIDE SEQUENCE [LARGE SCALE GENOMIC DNA]</scope>
    <source>
        <strain evidence="7">DSM 2782</strain>
    </source>
</reference>
<dbReference type="GO" id="GO:0016020">
    <property type="term" value="C:membrane"/>
    <property type="evidence" value="ECO:0007669"/>
    <property type="project" value="InterPro"/>
</dbReference>
<feature type="domain" description="HAMP" evidence="6">
    <location>
        <begin position="211"/>
        <end position="264"/>
    </location>
</feature>
<feature type="transmembrane region" description="Helical" evidence="4">
    <location>
        <begin position="21"/>
        <end position="45"/>
    </location>
</feature>
<dbReference type="SUPFAM" id="SSF58104">
    <property type="entry name" value="Methyl-accepting chemotaxis protein (MCP) signaling domain"/>
    <property type="match status" value="1"/>
</dbReference>
<comment type="caution">
    <text evidence="7">The sequence shown here is derived from an EMBL/GenBank/DDBJ whole genome shotgun (WGS) entry which is preliminary data.</text>
</comment>
<accession>F1TDB7</accession>
<name>F1TDB7_9FIRM</name>
<dbReference type="Proteomes" id="UP000003860">
    <property type="component" value="Unassembled WGS sequence"/>
</dbReference>
<keyword evidence="4" id="KW-0812">Transmembrane</keyword>
<feature type="transmembrane region" description="Helical" evidence="4">
    <location>
        <begin position="189"/>
        <end position="209"/>
    </location>
</feature>
<evidence type="ECO:0000256" key="1">
    <source>
        <dbReference type="ARBA" id="ARBA00023224"/>
    </source>
</evidence>
<dbReference type="AlphaFoldDB" id="F1TDB7"/>
<keyword evidence="4" id="KW-1133">Transmembrane helix</keyword>
<evidence type="ECO:0000313" key="8">
    <source>
        <dbReference type="Proteomes" id="UP000003860"/>
    </source>
</evidence>
<dbReference type="GO" id="GO:0004888">
    <property type="term" value="F:transmembrane signaling receptor activity"/>
    <property type="evidence" value="ECO:0007669"/>
    <property type="project" value="InterPro"/>
</dbReference>
<dbReference type="Pfam" id="PF00015">
    <property type="entry name" value="MCPsignal"/>
    <property type="match status" value="1"/>
</dbReference>
<feature type="domain" description="Methyl-accepting transducer" evidence="5">
    <location>
        <begin position="283"/>
        <end position="540"/>
    </location>
</feature>
<dbReference type="Gene3D" id="6.10.340.10">
    <property type="match status" value="1"/>
</dbReference>
<dbReference type="PANTHER" id="PTHR32089:SF112">
    <property type="entry name" value="LYSOZYME-LIKE PROTEIN-RELATED"/>
    <property type="match status" value="1"/>
</dbReference>
<dbReference type="PRINTS" id="PR00260">
    <property type="entry name" value="CHEMTRNSDUCR"/>
</dbReference>
<dbReference type="InterPro" id="IPR004090">
    <property type="entry name" value="Chemotax_Me-accpt_rcpt"/>
</dbReference>
<dbReference type="PROSITE" id="PS50111">
    <property type="entry name" value="CHEMOTAXIS_TRANSDUC_2"/>
    <property type="match status" value="1"/>
</dbReference>
<dbReference type="GO" id="GO:0006935">
    <property type="term" value="P:chemotaxis"/>
    <property type="evidence" value="ECO:0007669"/>
    <property type="project" value="InterPro"/>
</dbReference>
<dbReference type="Gene3D" id="1.10.287.950">
    <property type="entry name" value="Methyl-accepting chemotaxis protein"/>
    <property type="match status" value="1"/>
</dbReference>
<dbReference type="GO" id="GO:0007165">
    <property type="term" value="P:signal transduction"/>
    <property type="evidence" value="ECO:0007669"/>
    <property type="project" value="UniProtKB-KW"/>
</dbReference>
<evidence type="ECO:0000256" key="4">
    <source>
        <dbReference type="SAM" id="Phobius"/>
    </source>
</evidence>
<organism evidence="7 8">
    <name type="scientific">Ruminiclostridium papyrosolvens DSM 2782</name>
    <dbReference type="NCBI Taxonomy" id="588581"/>
    <lineage>
        <taxon>Bacteria</taxon>
        <taxon>Bacillati</taxon>
        <taxon>Bacillota</taxon>
        <taxon>Clostridia</taxon>
        <taxon>Eubacteriales</taxon>
        <taxon>Oscillospiraceae</taxon>
        <taxon>Ruminiclostridium</taxon>
    </lineage>
</organism>
<dbReference type="PROSITE" id="PS50885">
    <property type="entry name" value="HAMP"/>
    <property type="match status" value="1"/>
</dbReference>
<evidence type="ECO:0000313" key="7">
    <source>
        <dbReference type="EMBL" id="EGD47555.1"/>
    </source>
</evidence>
<dbReference type="OrthoDB" id="1706317at2"/>